<evidence type="ECO:0000313" key="1">
    <source>
        <dbReference type="EMBL" id="AUO79136.1"/>
    </source>
</evidence>
<reference evidence="1 2" key="1">
    <citation type="submission" date="2017-07" db="EMBL/GenBank/DDBJ databases">
        <title>Characterization of ecologically diverse viruses infecting co-occurring strains of cosmopolitan hyperhalophilic Bacteroidetes.</title>
        <authorList>
            <person name="Villamor J."/>
            <person name="Ramos-Barbero M.D."/>
            <person name="Gonzalez-Torres P."/>
            <person name="Gabaldon T."/>
            <person name="Rollesso-Mora R."/>
            <person name="Meseguer I."/>
            <person name="Martinez-Garcia M."/>
            <person name="Santos F."/>
            <person name="Anton J."/>
        </authorList>
    </citation>
    <scope>NUCLEOTIDE SEQUENCE [LARGE SCALE GENOMIC DNA]</scope>
</reference>
<proteinExistence type="predicted"/>
<accession>A0A2I6UGT9</accession>
<sequence>MTVQKLSDFLTLPCTPNSVSVGVRWTYLTNLSLASNLFRQGTREGIELVGLDPKDYDTQKALQSFVRHGSVVSLERVFSDYNGYFTPDLEETAREMAYEFVDDYTEMQIAEAYLQHADELTEAYFSDYTHPAAVGGDLALVQRLVEKQLEREPLTNQQRLMN</sequence>
<protein>
    <submittedName>
        <fullName evidence="1">Uncharacterized protein</fullName>
    </submittedName>
</protein>
<dbReference type="KEGG" id="vg:40236265"/>
<dbReference type="GeneID" id="40236265"/>
<dbReference type="EMBL" id="MF580959">
    <property type="protein sequence ID" value="AUO79136.1"/>
    <property type="molecule type" value="Genomic_DNA"/>
</dbReference>
<dbReference type="Proteomes" id="UP000258606">
    <property type="component" value="Segment"/>
</dbReference>
<organism evidence="1 2">
    <name type="scientific">Salinibacter phage M8CRM-1</name>
    <dbReference type="NCBI Taxonomy" id="2681612"/>
    <lineage>
        <taxon>Viruses</taxon>
        <taxon>Duplodnaviria</taxon>
        <taxon>Heunggongvirae</taxon>
        <taxon>Uroviricota</taxon>
        <taxon>Caudoviricetes</taxon>
        <taxon>Kryptosalinivirus</taxon>
        <taxon>Kryptosalinivirus M8CRM1</taxon>
    </lineage>
</organism>
<evidence type="ECO:0000313" key="2">
    <source>
        <dbReference type="Proteomes" id="UP000258606"/>
    </source>
</evidence>
<dbReference type="RefSeq" id="YP_009639470.1">
    <property type="nucleotide sequence ID" value="NC_042351.1"/>
</dbReference>
<name>A0A2I6UGT9_9CAUD</name>
<keyword evidence="2" id="KW-1185">Reference proteome</keyword>